<reference evidence="2 3" key="1">
    <citation type="journal article" date="2009" name="PLoS Genet.">
        <title>The genome of Nectria haematococca: contribution of supernumerary chromosomes to gene expansion.</title>
        <authorList>
            <person name="Coleman J.J."/>
            <person name="Rounsley S.D."/>
            <person name="Rodriguez-Carres M."/>
            <person name="Kuo A."/>
            <person name="Wasmann C.C."/>
            <person name="Grimwood J."/>
            <person name="Schmutz J."/>
            <person name="Taga M."/>
            <person name="White G.J."/>
            <person name="Zhou S."/>
            <person name="Schwartz D.C."/>
            <person name="Freitag M."/>
            <person name="Ma L.J."/>
            <person name="Danchin E.G."/>
            <person name="Henrissat B."/>
            <person name="Coutinho P.M."/>
            <person name="Nelson D.R."/>
            <person name="Straney D."/>
            <person name="Napoli C.A."/>
            <person name="Barker B.M."/>
            <person name="Gribskov M."/>
            <person name="Rep M."/>
            <person name="Kroken S."/>
            <person name="Molnar I."/>
            <person name="Rensing C."/>
            <person name="Kennell J.C."/>
            <person name="Zamora J."/>
            <person name="Farman M.L."/>
            <person name="Selker E.U."/>
            <person name="Salamov A."/>
            <person name="Shapiro H."/>
            <person name="Pangilinan J."/>
            <person name="Lindquist E."/>
            <person name="Lamers C."/>
            <person name="Grigoriev I.V."/>
            <person name="Geiser D.M."/>
            <person name="Covert S.F."/>
            <person name="Temporini E."/>
            <person name="Vanetten H.D."/>
        </authorList>
    </citation>
    <scope>NUCLEOTIDE SEQUENCE [LARGE SCALE GENOMIC DNA]</scope>
    <source>
        <strain evidence="3">ATCC MYA-4622 / CBS 123669 / FGSC 9596 / NRRL 45880 / 77-13-4</strain>
    </source>
</reference>
<dbReference type="KEGG" id="nhe:NECHADRAFT_87142"/>
<evidence type="ECO:0000313" key="2">
    <source>
        <dbReference type="EMBL" id="EEU36202.1"/>
    </source>
</evidence>
<dbReference type="RefSeq" id="XP_003041915.1">
    <property type="nucleotide sequence ID" value="XM_003041869.1"/>
</dbReference>
<name>C7ZIH3_FUSV7</name>
<evidence type="ECO:0000256" key="1">
    <source>
        <dbReference type="SAM" id="MobiDB-lite"/>
    </source>
</evidence>
<feature type="region of interest" description="Disordered" evidence="1">
    <location>
        <begin position="248"/>
        <end position="278"/>
    </location>
</feature>
<evidence type="ECO:0000313" key="3">
    <source>
        <dbReference type="Proteomes" id="UP000005206"/>
    </source>
</evidence>
<keyword evidence="3" id="KW-1185">Reference proteome</keyword>
<dbReference type="InParanoid" id="C7ZIH3"/>
<dbReference type="HOGENOM" id="CLU_1015967_0_0_1"/>
<gene>
    <name evidence="2" type="ORF">NECHADRAFT_87142</name>
</gene>
<organism evidence="2 3">
    <name type="scientific">Fusarium vanettenii (strain ATCC MYA-4622 / CBS 123669 / FGSC 9596 / NRRL 45880 / 77-13-4)</name>
    <name type="common">Fusarium solani subsp. pisi</name>
    <dbReference type="NCBI Taxonomy" id="660122"/>
    <lineage>
        <taxon>Eukaryota</taxon>
        <taxon>Fungi</taxon>
        <taxon>Dikarya</taxon>
        <taxon>Ascomycota</taxon>
        <taxon>Pezizomycotina</taxon>
        <taxon>Sordariomycetes</taxon>
        <taxon>Hypocreomycetidae</taxon>
        <taxon>Hypocreales</taxon>
        <taxon>Nectriaceae</taxon>
        <taxon>Fusarium</taxon>
        <taxon>Fusarium solani species complex</taxon>
        <taxon>Fusarium vanettenii</taxon>
    </lineage>
</organism>
<protein>
    <submittedName>
        <fullName evidence="2">Uncharacterized protein</fullName>
    </submittedName>
</protein>
<dbReference type="VEuPathDB" id="FungiDB:NECHADRAFT_87142"/>
<sequence length="335" mass="37935">MVTGGQRSVIFFTTYRFVLPPSEKMDHRCEPDALLQEAYDLVTFNQLSDLSAAQLSIVKQAAKAVMRCMGNQGLSEREYDVLTVYNDTVESATERYRLLKGQAKQIAHHRDTREITFSDRQIISLAAAAIAETTSEARESLNEDSLDQDELDIITADHRLNSDEPLFPNHASGAPFFATTKMPSEPHDHHPRPYAPRPRFRAESVVSHAESILESIDAITDFTNVSSLSVSRISAKEAAKTRSYIYAHPDKFEKQKREPESRRKNKGVPRLPELPQIPGYRDLDESLFPDTVADLDTEIEAALQDLADLLEYLVRLDGMVWRMKKKRDVLSDGRE</sequence>
<feature type="compositionally biased region" description="Basic and acidic residues" evidence="1">
    <location>
        <begin position="248"/>
        <end position="262"/>
    </location>
</feature>
<dbReference type="EMBL" id="GG698930">
    <property type="protein sequence ID" value="EEU36202.1"/>
    <property type="molecule type" value="Genomic_DNA"/>
</dbReference>
<dbReference type="GeneID" id="9674299"/>
<proteinExistence type="predicted"/>
<dbReference type="AlphaFoldDB" id="C7ZIH3"/>
<accession>C7ZIH3</accession>
<dbReference type="Proteomes" id="UP000005206">
    <property type="component" value="Chromosome 12"/>
</dbReference>
<dbReference type="OrthoDB" id="5073040at2759"/>